<protein>
    <submittedName>
        <fullName evidence="2">Uncharacterized protein</fullName>
    </submittedName>
</protein>
<evidence type="ECO:0000313" key="2">
    <source>
        <dbReference type="EMBL" id="CAB3774664.1"/>
    </source>
</evidence>
<evidence type="ECO:0000256" key="1">
    <source>
        <dbReference type="SAM" id="MobiDB-lite"/>
    </source>
</evidence>
<proteinExistence type="predicted"/>
<keyword evidence="3" id="KW-1185">Reference proteome</keyword>
<feature type="region of interest" description="Disordered" evidence="1">
    <location>
        <begin position="23"/>
        <end position="49"/>
    </location>
</feature>
<accession>A0A6J5F832</accession>
<dbReference type="AlphaFoldDB" id="A0A6J5F832"/>
<organism evidence="2 3">
    <name type="scientific">Paraburkholderia humisilvae</name>
    <dbReference type="NCBI Taxonomy" id="627669"/>
    <lineage>
        <taxon>Bacteria</taxon>
        <taxon>Pseudomonadati</taxon>
        <taxon>Pseudomonadota</taxon>
        <taxon>Betaproteobacteria</taxon>
        <taxon>Burkholderiales</taxon>
        <taxon>Burkholderiaceae</taxon>
        <taxon>Paraburkholderia</taxon>
    </lineage>
</organism>
<dbReference type="Proteomes" id="UP000494363">
    <property type="component" value="Unassembled WGS sequence"/>
</dbReference>
<reference evidence="2 3" key="1">
    <citation type="submission" date="2020-04" db="EMBL/GenBank/DDBJ databases">
        <authorList>
            <person name="De Canck E."/>
        </authorList>
    </citation>
    <scope>NUCLEOTIDE SEQUENCE [LARGE SCALE GENOMIC DNA]</scope>
    <source>
        <strain evidence="2 3">LMG 29542</strain>
    </source>
</reference>
<sequence length="49" mass="5537">MKPEELENQLAQYLVQADLLVRNMGSGHDGSLPEKATSQSYTHLPARRR</sequence>
<gene>
    <name evidence="2" type="ORF">LMG29542_08042</name>
</gene>
<dbReference type="EMBL" id="CADIKH010000148">
    <property type="protein sequence ID" value="CAB3774664.1"/>
    <property type="molecule type" value="Genomic_DNA"/>
</dbReference>
<name>A0A6J5F832_9BURK</name>
<evidence type="ECO:0000313" key="3">
    <source>
        <dbReference type="Proteomes" id="UP000494363"/>
    </source>
</evidence>